<protein>
    <submittedName>
        <fullName evidence="1 2">Uncharacterized protein</fullName>
    </submittedName>
</protein>
<evidence type="ECO:0000313" key="1">
    <source>
        <dbReference type="EMBL" id="PNT67014.1"/>
    </source>
</evidence>
<reference evidence="2" key="3">
    <citation type="submission" date="2018-08" db="UniProtKB">
        <authorList>
            <consortium name="EnsemblPlants"/>
        </authorList>
    </citation>
    <scope>IDENTIFICATION</scope>
    <source>
        <strain evidence="2">cv. Bd21</strain>
    </source>
</reference>
<name>A0A2K2CYA5_BRADI</name>
<reference evidence="1 2" key="1">
    <citation type="journal article" date="2010" name="Nature">
        <title>Genome sequencing and analysis of the model grass Brachypodium distachyon.</title>
        <authorList>
            <consortium name="International Brachypodium Initiative"/>
        </authorList>
    </citation>
    <scope>NUCLEOTIDE SEQUENCE [LARGE SCALE GENOMIC DNA]</scope>
    <source>
        <strain evidence="1 2">Bd21</strain>
    </source>
</reference>
<evidence type="ECO:0000313" key="3">
    <source>
        <dbReference type="Proteomes" id="UP000008810"/>
    </source>
</evidence>
<reference evidence="1" key="2">
    <citation type="submission" date="2017-06" db="EMBL/GenBank/DDBJ databases">
        <title>WGS assembly of Brachypodium distachyon.</title>
        <authorList>
            <consortium name="The International Brachypodium Initiative"/>
            <person name="Lucas S."/>
            <person name="Harmon-Smith M."/>
            <person name="Lail K."/>
            <person name="Tice H."/>
            <person name="Grimwood J."/>
            <person name="Bruce D."/>
            <person name="Barry K."/>
            <person name="Shu S."/>
            <person name="Lindquist E."/>
            <person name="Wang M."/>
            <person name="Pitluck S."/>
            <person name="Vogel J.P."/>
            <person name="Garvin D.F."/>
            <person name="Mockler T.C."/>
            <person name="Schmutz J."/>
            <person name="Rokhsar D."/>
            <person name="Bevan M.W."/>
        </authorList>
    </citation>
    <scope>NUCLEOTIDE SEQUENCE</scope>
    <source>
        <strain evidence="1">Bd21</strain>
    </source>
</reference>
<dbReference type="OrthoDB" id="688187at2759"/>
<dbReference type="Gramene" id="PNT67014">
    <property type="protein sequence ID" value="PNT67014"/>
    <property type="gene ID" value="BRADI_3g19646v3"/>
</dbReference>
<dbReference type="AlphaFoldDB" id="A0A2K2CYA5"/>
<dbReference type="EnsemblPlants" id="PNT67014">
    <property type="protein sequence ID" value="PNT67014"/>
    <property type="gene ID" value="BRADI_3g19646v3"/>
</dbReference>
<dbReference type="Proteomes" id="UP000008810">
    <property type="component" value="Chromosome 3"/>
</dbReference>
<dbReference type="InParanoid" id="A0A2K2CYA5"/>
<dbReference type="EMBL" id="CM000882">
    <property type="protein sequence ID" value="PNT67014.1"/>
    <property type="molecule type" value="Genomic_DNA"/>
</dbReference>
<proteinExistence type="predicted"/>
<accession>A0A2K2CYA5</accession>
<sequence>MTKTKYYILLQWTGAVAAPAESFDSINEWWDDSLPHTGKTVRRRASGHLIYVWKERNRRIFNHSRLTYVEVAHRTFEDIIQRSVAFGLNAFGLVLEPD</sequence>
<organism evidence="1">
    <name type="scientific">Brachypodium distachyon</name>
    <name type="common">Purple false brome</name>
    <name type="synonym">Trachynia distachya</name>
    <dbReference type="NCBI Taxonomy" id="15368"/>
    <lineage>
        <taxon>Eukaryota</taxon>
        <taxon>Viridiplantae</taxon>
        <taxon>Streptophyta</taxon>
        <taxon>Embryophyta</taxon>
        <taxon>Tracheophyta</taxon>
        <taxon>Spermatophyta</taxon>
        <taxon>Magnoliopsida</taxon>
        <taxon>Liliopsida</taxon>
        <taxon>Poales</taxon>
        <taxon>Poaceae</taxon>
        <taxon>BOP clade</taxon>
        <taxon>Pooideae</taxon>
        <taxon>Stipodae</taxon>
        <taxon>Brachypodieae</taxon>
        <taxon>Brachypodium</taxon>
    </lineage>
</organism>
<evidence type="ECO:0000313" key="2">
    <source>
        <dbReference type="EnsemblPlants" id="PNT67014"/>
    </source>
</evidence>
<gene>
    <name evidence="1" type="ORF">BRADI_3g19646v3</name>
</gene>
<keyword evidence="3" id="KW-1185">Reference proteome</keyword>